<comment type="caution">
    <text evidence="1">The sequence shown here is derived from an EMBL/GenBank/DDBJ whole genome shotgun (WGS) entry which is preliminary data.</text>
</comment>
<keyword evidence="2" id="KW-1185">Reference proteome</keyword>
<evidence type="ECO:0000313" key="1">
    <source>
        <dbReference type="EMBL" id="MBB4839468.1"/>
    </source>
</evidence>
<accession>A0A7W7K1X9</accession>
<dbReference type="EMBL" id="JACHLN010000002">
    <property type="protein sequence ID" value="MBB4839468.1"/>
    <property type="molecule type" value="Genomic_DNA"/>
</dbReference>
<reference evidence="1 2" key="1">
    <citation type="submission" date="2020-08" db="EMBL/GenBank/DDBJ databases">
        <title>Functional genomics of gut bacteria from endangered species of beetles.</title>
        <authorList>
            <person name="Carlos-Shanley C."/>
        </authorList>
    </citation>
    <scope>NUCLEOTIDE SEQUENCE [LARGE SCALE GENOMIC DNA]</scope>
    <source>
        <strain evidence="1 2">S00224</strain>
    </source>
</reference>
<dbReference type="Proteomes" id="UP000575241">
    <property type="component" value="Unassembled WGS sequence"/>
</dbReference>
<protein>
    <submittedName>
        <fullName evidence="1">Uncharacterized protein</fullName>
    </submittedName>
</protein>
<proteinExistence type="predicted"/>
<dbReference type="RefSeq" id="WP_184167549.1">
    <property type="nucleotide sequence ID" value="NZ_JACHLN010000002.1"/>
</dbReference>
<name>A0A7W7K1X9_9SPHN</name>
<sequence>MAIPKIQREALTLERLHLLLDPGRVYYRPVVFDILERANAAELKALITGAKELKAEYKDLDGIIHAAEGVLRKATAK</sequence>
<gene>
    <name evidence="1" type="ORF">HNP52_002537</name>
</gene>
<evidence type="ECO:0000313" key="2">
    <source>
        <dbReference type="Proteomes" id="UP000575241"/>
    </source>
</evidence>
<dbReference type="AlphaFoldDB" id="A0A7W7K1X9"/>
<organism evidence="1 2">
    <name type="scientific">Sphingomonas kyeonggiensis</name>
    <dbReference type="NCBI Taxonomy" id="1268553"/>
    <lineage>
        <taxon>Bacteria</taxon>
        <taxon>Pseudomonadati</taxon>
        <taxon>Pseudomonadota</taxon>
        <taxon>Alphaproteobacteria</taxon>
        <taxon>Sphingomonadales</taxon>
        <taxon>Sphingomonadaceae</taxon>
        <taxon>Sphingomonas</taxon>
    </lineage>
</organism>